<feature type="transmembrane region" description="Helical" evidence="1">
    <location>
        <begin position="106"/>
        <end position="123"/>
    </location>
</feature>
<reference evidence="2 3" key="1">
    <citation type="submission" date="2021-06" db="EMBL/GenBank/DDBJ databases">
        <title>Caerostris extrusa draft genome.</title>
        <authorList>
            <person name="Kono N."/>
            <person name="Arakawa K."/>
        </authorList>
    </citation>
    <scope>NUCLEOTIDE SEQUENCE [LARGE SCALE GENOMIC DNA]</scope>
</reference>
<comment type="caution">
    <text evidence="2">The sequence shown here is derived from an EMBL/GenBank/DDBJ whole genome shotgun (WGS) entry which is preliminary data.</text>
</comment>
<gene>
    <name evidence="2" type="ORF">CEXT_595351</name>
</gene>
<keyword evidence="3" id="KW-1185">Reference proteome</keyword>
<dbReference type="Proteomes" id="UP001054945">
    <property type="component" value="Unassembled WGS sequence"/>
</dbReference>
<keyword evidence="1" id="KW-0812">Transmembrane</keyword>
<evidence type="ECO:0000313" key="3">
    <source>
        <dbReference type="Proteomes" id="UP001054945"/>
    </source>
</evidence>
<dbReference type="AlphaFoldDB" id="A0AAV4RR41"/>
<protein>
    <submittedName>
        <fullName evidence="2">Uncharacterized protein</fullName>
    </submittedName>
</protein>
<accession>A0AAV4RR41</accession>
<keyword evidence="1" id="KW-1133">Transmembrane helix</keyword>
<dbReference type="EMBL" id="BPLR01008401">
    <property type="protein sequence ID" value="GIY24388.1"/>
    <property type="molecule type" value="Genomic_DNA"/>
</dbReference>
<keyword evidence="1" id="KW-0472">Membrane</keyword>
<name>A0AAV4RR41_CAEEX</name>
<evidence type="ECO:0000256" key="1">
    <source>
        <dbReference type="SAM" id="Phobius"/>
    </source>
</evidence>
<proteinExistence type="predicted"/>
<evidence type="ECO:0000313" key="2">
    <source>
        <dbReference type="EMBL" id="GIY24388.1"/>
    </source>
</evidence>
<organism evidence="2 3">
    <name type="scientific">Caerostris extrusa</name>
    <name type="common">Bark spider</name>
    <name type="synonym">Caerostris bankana</name>
    <dbReference type="NCBI Taxonomy" id="172846"/>
    <lineage>
        <taxon>Eukaryota</taxon>
        <taxon>Metazoa</taxon>
        <taxon>Ecdysozoa</taxon>
        <taxon>Arthropoda</taxon>
        <taxon>Chelicerata</taxon>
        <taxon>Arachnida</taxon>
        <taxon>Araneae</taxon>
        <taxon>Araneomorphae</taxon>
        <taxon>Entelegynae</taxon>
        <taxon>Araneoidea</taxon>
        <taxon>Araneidae</taxon>
        <taxon>Caerostris</taxon>
    </lineage>
</organism>
<sequence>MRGTQLKYQIRERESQISGQKHCCLVFSTPLPISFMHVQTAVVHTQQHQQQQQQKKKLPSWIFSFLDRSKCGNPKGTSPFLVDRKFIAGSVHIPPQNSVKQTNSKLLLFCGPFLLFFSSYFSTKIKIKKLKTIKKEPNLPSWRENYDTFISEAYIYKEGKNREQL</sequence>